<dbReference type="SMART" id="SM00829">
    <property type="entry name" value="PKS_ER"/>
    <property type="match status" value="1"/>
</dbReference>
<evidence type="ECO:0000259" key="2">
    <source>
        <dbReference type="SMART" id="SM00829"/>
    </source>
</evidence>
<dbReference type="Pfam" id="PF08240">
    <property type="entry name" value="ADH_N"/>
    <property type="match status" value="1"/>
</dbReference>
<dbReference type="SUPFAM" id="SSF50129">
    <property type="entry name" value="GroES-like"/>
    <property type="match status" value="1"/>
</dbReference>
<proteinExistence type="predicted"/>
<dbReference type="SUPFAM" id="SSF51735">
    <property type="entry name" value="NAD(P)-binding Rossmann-fold domains"/>
    <property type="match status" value="1"/>
</dbReference>
<gene>
    <name evidence="3" type="ORF">UFOPK2761_00697</name>
</gene>
<dbReference type="CDD" id="cd08262">
    <property type="entry name" value="Zn_ADH8"/>
    <property type="match status" value="1"/>
</dbReference>
<dbReference type="Gene3D" id="3.90.180.10">
    <property type="entry name" value="Medium-chain alcohol dehydrogenases, catalytic domain"/>
    <property type="match status" value="1"/>
</dbReference>
<dbReference type="InterPro" id="IPR036291">
    <property type="entry name" value="NAD(P)-bd_dom_sf"/>
</dbReference>
<dbReference type="AlphaFoldDB" id="A0A6J6SGI3"/>
<dbReference type="GO" id="GO:0016491">
    <property type="term" value="F:oxidoreductase activity"/>
    <property type="evidence" value="ECO:0007669"/>
    <property type="project" value="UniProtKB-KW"/>
</dbReference>
<keyword evidence="1" id="KW-0560">Oxidoreductase</keyword>
<name>A0A6J6SGI3_9ZZZZ</name>
<dbReference type="InterPro" id="IPR020843">
    <property type="entry name" value="ER"/>
</dbReference>
<dbReference type="InterPro" id="IPR011032">
    <property type="entry name" value="GroES-like_sf"/>
</dbReference>
<dbReference type="InterPro" id="IPR013149">
    <property type="entry name" value="ADH-like_C"/>
</dbReference>
<dbReference type="Pfam" id="PF00107">
    <property type="entry name" value="ADH_zinc_N"/>
    <property type="match status" value="1"/>
</dbReference>
<sequence>MRAVTCQAGDLSVVDLPDPEPGPGQVVLRVRRTGICGSDLHARHHADELAAVMSELDYHHSISSATATVLGHELCGEVLAPGRGTARAFPEDTRVAVFPLLRTSSGVHPLGLSPEAPGGYAEQVLVEASMLHRVPDGLDDDLAALTEPMAVAHHAVRRSGARRRDTAIVLGCGPVGLAVVLLLKARGVRTVVASDLSPARRDLARACGADVVVDPREQSPWTAAPGRGWRSTAPELLDFAVSTMEQLRRVPGWHHVNRAAELVGAADQPAPVVFECVGVPGMLDQVMAQAPLASRVVVVGVCMSEDRVRPSLAINKELDLRFVLGYTPLEFRDTLHLLASGRVDPSPLLTGTVGLEGVEAAFEALGSPEEHAKILIDPTLPGAGITPR</sequence>
<dbReference type="PANTHER" id="PTHR43189">
    <property type="entry name" value="ZINC-TYPE ALCOHOL DEHYDROGENASE-LIKE PROTEIN C1198.01-RELATED"/>
    <property type="match status" value="1"/>
</dbReference>
<accession>A0A6J6SGI3</accession>
<evidence type="ECO:0000256" key="1">
    <source>
        <dbReference type="ARBA" id="ARBA00023002"/>
    </source>
</evidence>
<feature type="domain" description="Enoyl reductase (ER)" evidence="2">
    <location>
        <begin position="9"/>
        <end position="376"/>
    </location>
</feature>
<organism evidence="3">
    <name type="scientific">freshwater metagenome</name>
    <dbReference type="NCBI Taxonomy" id="449393"/>
    <lineage>
        <taxon>unclassified sequences</taxon>
        <taxon>metagenomes</taxon>
        <taxon>ecological metagenomes</taxon>
    </lineage>
</organism>
<dbReference type="InterPro" id="IPR013154">
    <property type="entry name" value="ADH-like_N"/>
</dbReference>
<protein>
    <submittedName>
        <fullName evidence="3">Unannotated protein</fullName>
    </submittedName>
</protein>
<dbReference type="EMBL" id="CAEZYQ010000004">
    <property type="protein sequence ID" value="CAB4733675.1"/>
    <property type="molecule type" value="Genomic_DNA"/>
</dbReference>
<dbReference type="Gene3D" id="3.40.50.720">
    <property type="entry name" value="NAD(P)-binding Rossmann-like Domain"/>
    <property type="match status" value="1"/>
</dbReference>
<evidence type="ECO:0000313" key="3">
    <source>
        <dbReference type="EMBL" id="CAB4733675.1"/>
    </source>
</evidence>
<reference evidence="3" key="1">
    <citation type="submission" date="2020-05" db="EMBL/GenBank/DDBJ databases">
        <authorList>
            <person name="Chiriac C."/>
            <person name="Salcher M."/>
            <person name="Ghai R."/>
            <person name="Kavagutti S V."/>
        </authorList>
    </citation>
    <scope>NUCLEOTIDE SEQUENCE</scope>
</reference>
<dbReference type="PANTHER" id="PTHR43189:SF1">
    <property type="entry name" value="ZINC-TYPE ALCOHOL DEHYDROGENASE-LIKE PROTEIN C1198.01"/>
    <property type="match status" value="1"/>
</dbReference>